<feature type="compositionally biased region" description="Acidic residues" evidence="1">
    <location>
        <begin position="8"/>
        <end position="20"/>
    </location>
</feature>
<protein>
    <submittedName>
        <fullName evidence="2">Uncharacterized protein</fullName>
    </submittedName>
</protein>
<name>A0A5K0ZZ94_9MAGN</name>
<dbReference type="EMBL" id="LR721780">
    <property type="protein sequence ID" value="VVV94543.1"/>
    <property type="molecule type" value="Genomic_DNA"/>
</dbReference>
<sequence>MKKKMESRDEDENEHDEDYE</sequence>
<dbReference type="AlphaFoldDB" id="A0A5K0ZZ94"/>
<reference evidence="2" key="1">
    <citation type="submission" date="2019-09" db="EMBL/GenBank/DDBJ databases">
        <authorList>
            <person name="Zhang L."/>
        </authorList>
    </citation>
    <scope>NUCLEOTIDE SEQUENCE</scope>
</reference>
<accession>A0A5K0ZZ94</accession>
<proteinExistence type="predicted"/>
<feature type="region of interest" description="Disordered" evidence="1">
    <location>
        <begin position="1"/>
        <end position="20"/>
    </location>
</feature>
<evidence type="ECO:0000256" key="1">
    <source>
        <dbReference type="SAM" id="MobiDB-lite"/>
    </source>
</evidence>
<evidence type="ECO:0000313" key="2">
    <source>
        <dbReference type="EMBL" id="VVV94543.1"/>
    </source>
</evidence>
<organism evidence="2">
    <name type="scientific">Nymphaea colorata</name>
    <name type="common">pocket water lily</name>
    <dbReference type="NCBI Taxonomy" id="210225"/>
    <lineage>
        <taxon>Eukaryota</taxon>
        <taxon>Viridiplantae</taxon>
        <taxon>Streptophyta</taxon>
        <taxon>Embryophyta</taxon>
        <taxon>Tracheophyta</taxon>
        <taxon>Spermatophyta</taxon>
        <taxon>Magnoliopsida</taxon>
        <taxon>Nymphaeales</taxon>
        <taxon>Nymphaeaceae</taxon>
        <taxon>Nymphaea</taxon>
    </lineage>
</organism>
<gene>
    <name evidence="2" type="ORF">NYM_LOCUS11847</name>
</gene>